<gene>
    <name evidence="1" type="ORF">SeMB42_g03848</name>
</gene>
<dbReference type="EMBL" id="QEAN01000145">
    <property type="protein sequence ID" value="TPX45949.1"/>
    <property type="molecule type" value="Genomic_DNA"/>
</dbReference>
<evidence type="ECO:0000313" key="1">
    <source>
        <dbReference type="EMBL" id="TPX45949.1"/>
    </source>
</evidence>
<dbReference type="VEuPathDB" id="FungiDB:SeMB42_g03848"/>
<proteinExistence type="predicted"/>
<evidence type="ECO:0000313" key="2">
    <source>
        <dbReference type="Proteomes" id="UP000317494"/>
    </source>
</evidence>
<comment type="caution">
    <text evidence="1">The sequence shown here is derived from an EMBL/GenBank/DDBJ whole genome shotgun (WGS) entry which is preliminary data.</text>
</comment>
<keyword evidence="2" id="KW-1185">Reference proteome</keyword>
<name>A0A507D373_9FUNG</name>
<dbReference type="AlphaFoldDB" id="A0A507D373"/>
<protein>
    <submittedName>
        <fullName evidence="1">Uncharacterized protein</fullName>
    </submittedName>
</protein>
<dbReference type="Proteomes" id="UP000317494">
    <property type="component" value="Unassembled WGS sequence"/>
</dbReference>
<organism evidence="1 2">
    <name type="scientific">Synchytrium endobioticum</name>
    <dbReference type="NCBI Taxonomy" id="286115"/>
    <lineage>
        <taxon>Eukaryota</taxon>
        <taxon>Fungi</taxon>
        <taxon>Fungi incertae sedis</taxon>
        <taxon>Chytridiomycota</taxon>
        <taxon>Chytridiomycota incertae sedis</taxon>
        <taxon>Chytridiomycetes</taxon>
        <taxon>Synchytriales</taxon>
        <taxon>Synchytriaceae</taxon>
        <taxon>Synchytrium</taxon>
    </lineage>
</organism>
<sequence length="85" mass="9580">MVTMRPSHAKQTSTVQSCEGALKSPIPIFQKDYSVSSRWEYNVIWRRGDHKGLLSSCIHEYVCVEHGNQTHNDPTVTSKLTFASA</sequence>
<reference evidence="1 2" key="1">
    <citation type="journal article" date="2019" name="Sci. Rep.">
        <title>Comparative genomics of chytrid fungi reveal insights into the obligate biotrophic and pathogenic lifestyle of Synchytrium endobioticum.</title>
        <authorList>
            <person name="van de Vossenberg B.T.L.H."/>
            <person name="Warris S."/>
            <person name="Nguyen H.D.T."/>
            <person name="van Gent-Pelzer M.P.E."/>
            <person name="Joly D.L."/>
            <person name="van de Geest H.C."/>
            <person name="Bonants P.J.M."/>
            <person name="Smith D.S."/>
            <person name="Levesque C.A."/>
            <person name="van der Lee T.A.J."/>
        </authorList>
    </citation>
    <scope>NUCLEOTIDE SEQUENCE [LARGE SCALE GENOMIC DNA]</scope>
    <source>
        <strain evidence="1 2">MB42</strain>
    </source>
</reference>
<accession>A0A507D373</accession>